<protein>
    <submittedName>
        <fullName evidence="1">Uncharacterized protein</fullName>
    </submittedName>
</protein>
<accession>A0A085MDM0</accession>
<gene>
    <name evidence="1" type="ORF">M513_03656</name>
</gene>
<reference evidence="1 2" key="1">
    <citation type="journal article" date="2014" name="Nat. Genet.">
        <title>Genome and transcriptome of the porcine whipworm Trichuris suis.</title>
        <authorList>
            <person name="Jex A.R."/>
            <person name="Nejsum P."/>
            <person name="Schwarz E.M."/>
            <person name="Hu L."/>
            <person name="Young N.D."/>
            <person name="Hall R.S."/>
            <person name="Korhonen P.K."/>
            <person name="Liao S."/>
            <person name="Thamsborg S."/>
            <person name="Xia J."/>
            <person name="Xu P."/>
            <person name="Wang S."/>
            <person name="Scheerlinck J.P."/>
            <person name="Hofmann A."/>
            <person name="Sternberg P.W."/>
            <person name="Wang J."/>
            <person name="Gasser R.B."/>
        </authorList>
    </citation>
    <scope>NUCLEOTIDE SEQUENCE [LARGE SCALE GENOMIC DNA]</scope>
    <source>
        <strain evidence="1">DCEP-RM93M</strain>
    </source>
</reference>
<evidence type="ECO:0000313" key="1">
    <source>
        <dbReference type="EMBL" id="KFD55316.1"/>
    </source>
</evidence>
<dbReference type="Proteomes" id="UP000030764">
    <property type="component" value="Unassembled WGS sequence"/>
</dbReference>
<dbReference type="AlphaFoldDB" id="A0A085MDM0"/>
<dbReference type="EMBL" id="KL363200">
    <property type="protein sequence ID" value="KFD55316.1"/>
    <property type="molecule type" value="Genomic_DNA"/>
</dbReference>
<proteinExistence type="predicted"/>
<sequence>MTCLQGPVSFGKMQASPAGWLFMQLCKWCKTTEEVFCRAAILQVQRGRIVLIECVDFDVHKFELNGKTMNPVMPITVQRRDIGTFHRFAVLSVMQMMENNRRTVLPCNDVTSTTWTNCAG</sequence>
<keyword evidence="2" id="KW-1185">Reference proteome</keyword>
<name>A0A085MDM0_9BILA</name>
<organism evidence="1 2">
    <name type="scientific">Trichuris suis</name>
    <name type="common">pig whipworm</name>
    <dbReference type="NCBI Taxonomy" id="68888"/>
    <lineage>
        <taxon>Eukaryota</taxon>
        <taxon>Metazoa</taxon>
        <taxon>Ecdysozoa</taxon>
        <taxon>Nematoda</taxon>
        <taxon>Enoplea</taxon>
        <taxon>Dorylaimia</taxon>
        <taxon>Trichinellida</taxon>
        <taxon>Trichuridae</taxon>
        <taxon>Trichuris</taxon>
    </lineage>
</organism>
<evidence type="ECO:0000313" key="2">
    <source>
        <dbReference type="Proteomes" id="UP000030764"/>
    </source>
</evidence>